<dbReference type="EMBL" id="JAUESC010000383">
    <property type="protein sequence ID" value="KAK0585349.1"/>
    <property type="molecule type" value="Genomic_DNA"/>
</dbReference>
<dbReference type="Proteomes" id="UP001168877">
    <property type="component" value="Unassembled WGS sequence"/>
</dbReference>
<sequence length="154" mass="16982">MPVSTDTLHDTVVMPHLALETPHDPTVVSSVSTGLSVASHVGSDTSENPTTILSVSTGLSLVFSVSIPLAVMRLEITVLARPQVPLLASPSLPIERPLRARKHGWQVTSPYIDPYRPNSSKTRAHKFRPADLVDKEQLNEYMEFKKYTTTCITY</sequence>
<organism evidence="1 2">
    <name type="scientific">Acer saccharum</name>
    <name type="common">Sugar maple</name>
    <dbReference type="NCBI Taxonomy" id="4024"/>
    <lineage>
        <taxon>Eukaryota</taxon>
        <taxon>Viridiplantae</taxon>
        <taxon>Streptophyta</taxon>
        <taxon>Embryophyta</taxon>
        <taxon>Tracheophyta</taxon>
        <taxon>Spermatophyta</taxon>
        <taxon>Magnoliopsida</taxon>
        <taxon>eudicotyledons</taxon>
        <taxon>Gunneridae</taxon>
        <taxon>Pentapetalae</taxon>
        <taxon>rosids</taxon>
        <taxon>malvids</taxon>
        <taxon>Sapindales</taxon>
        <taxon>Sapindaceae</taxon>
        <taxon>Hippocastanoideae</taxon>
        <taxon>Acereae</taxon>
        <taxon>Acer</taxon>
    </lineage>
</organism>
<evidence type="ECO:0000313" key="1">
    <source>
        <dbReference type="EMBL" id="KAK0585349.1"/>
    </source>
</evidence>
<comment type="caution">
    <text evidence="1">The sequence shown here is derived from an EMBL/GenBank/DDBJ whole genome shotgun (WGS) entry which is preliminary data.</text>
</comment>
<reference evidence="1" key="1">
    <citation type="journal article" date="2022" name="Plant J.">
        <title>Strategies of tolerance reflected in two North American maple genomes.</title>
        <authorList>
            <person name="McEvoy S.L."/>
            <person name="Sezen U.U."/>
            <person name="Trouern-Trend A."/>
            <person name="McMahon S.M."/>
            <person name="Schaberg P.G."/>
            <person name="Yang J."/>
            <person name="Wegrzyn J.L."/>
            <person name="Swenson N.G."/>
        </authorList>
    </citation>
    <scope>NUCLEOTIDE SEQUENCE</scope>
    <source>
        <strain evidence="1">NS2018</strain>
    </source>
</reference>
<dbReference type="AlphaFoldDB" id="A0AA39S598"/>
<gene>
    <name evidence="1" type="ORF">LWI29_027258</name>
</gene>
<proteinExistence type="predicted"/>
<reference evidence="1" key="2">
    <citation type="submission" date="2023-06" db="EMBL/GenBank/DDBJ databases">
        <authorList>
            <person name="Swenson N.G."/>
            <person name="Wegrzyn J.L."/>
            <person name="Mcevoy S.L."/>
        </authorList>
    </citation>
    <scope>NUCLEOTIDE SEQUENCE</scope>
    <source>
        <strain evidence="1">NS2018</strain>
        <tissue evidence="1">Leaf</tissue>
    </source>
</reference>
<accession>A0AA39S598</accession>
<name>A0AA39S598_ACESA</name>
<protein>
    <submittedName>
        <fullName evidence="1">Uncharacterized protein</fullName>
    </submittedName>
</protein>
<evidence type="ECO:0000313" key="2">
    <source>
        <dbReference type="Proteomes" id="UP001168877"/>
    </source>
</evidence>
<keyword evidence="2" id="KW-1185">Reference proteome</keyword>